<dbReference type="Gene3D" id="3.30.1330.60">
    <property type="entry name" value="OmpA-like domain"/>
    <property type="match status" value="1"/>
</dbReference>
<feature type="domain" description="OmpA-like" evidence="4">
    <location>
        <begin position="332"/>
        <end position="440"/>
    </location>
</feature>
<protein>
    <submittedName>
        <fullName evidence="5">OmpA family protein</fullName>
    </submittedName>
</protein>
<dbReference type="AlphaFoldDB" id="A0A6A7WDL1"/>
<proteinExistence type="predicted"/>
<gene>
    <name evidence="5" type="ORF">F7D20_10785</name>
</gene>
<dbReference type="OrthoDB" id="1059868at2"/>
<feature type="signal peptide" evidence="3">
    <location>
        <begin position="1"/>
        <end position="33"/>
    </location>
</feature>
<dbReference type="SUPFAM" id="SSF103088">
    <property type="entry name" value="OmpA-like"/>
    <property type="match status" value="1"/>
</dbReference>
<feature type="chain" id="PRO_5025383340" evidence="3">
    <location>
        <begin position="34"/>
        <end position="440"/>
    </location>
</feature>
<dbReference type="PROSITE" id="PS51123">
    <property type="entry name" value="OMPA_2"/>
    <property type="match status" value="1"/>
</dbReference>
<name>A0A6A7WDL1_9BACT</name>
<dbReference type="InterPro" id="IPR036737">
    <property type="entry name" value="OmpA-like_sf"/>
</dbReference>
<reference evidence="5 6" key="1">
    <citation type="submission" date="2019-09" db="EMBL/GenBank/DDBJ databases">
        <title>Distinct polysaccharide growth profiles of human intestinal Prevotella copri isolates.</title>
        <authorList>
            <person name="Fehlner-Peach H."/>
            <person name="Magnabosco C."/>
            <person name="Raghavan V."/>
            <person name="Scher J.U."/>
            <person name="Tett A."/>
            <person name="Cox L.M."/>
            <person name="Gottsegen C."/>
            <person name="Watters A."/>
            <person name="Wiltshire- Gordon J.D."/>
            <person name="Segata N."/>
            <person name="Bonneau R."/>
            <person name="Littman D.R."/>
        </authorList>
    </citation>
    <scope>NUCLEOTIDE SEQUENCE [LARGE SCALE GENOMIC DNA]</scope>
    <source>
        <strain evidence="6">iAQ1173</strain>
    </source>
</reference>
<organism evidence="5 6">
    <name type="scientific">Segatella copri</name>
    <dbReference type="NCBI Taxonomy" id="165179"/>
    <lineage>
        <taxon>Bacteria</taxon>
        <taxon>Pseudomonadati</taxon>
        <taxon>Bacteroidota</taxon>
        <taxon>Bacteroidia</taxon>
        <taxon>Bacteroidales</taxon>
        <taxon>Prevotellaceae</taxon>
        <taxon>Segatella</taxon>
    </lineage>
</organism>
<evidence type="ECO:0000256" key="3">
    <source>
        <dbReference type="SAM" id="SignalP"/>
    </source>
</evidence>
<evidence type="ECO:0000256" key="1">
    <source>
        <dbReference type="PROSITE-ProRule" id="PRU00473"/>
    </source>
</evidence>
<dbReference type="Proteomes" id="UP000384372">
    <property type="component" value="Unassembled WGS sequence"/>
</dbReference>
<evidence type="ECO:0000313" key="5">
    <source>
        <dbReference type="EMBL" id="MQP12428.1"/>
    </source>
</evidence>
<feature type="coiled-coil region" evidence="2">
    <location>
        <begin position="287"/>
        <end position="335"/>
    </location>
</feature>
<evidence type="ECO:0000313" key="6">
    <source>
        <dbReference type="Proteomes" id="UP000384372"/>
    </source>
</evidence>
<comment type="caution">
    <text evidence="5">The sequence shown here is derived from an EMBL/GenBank/DDBJ whole genome shotgun (WGS) entry which is preliminary data.</text>
</comment>
<keyword evidence="2" id="KW-0175">Coiled coil</keyword>
<dbReference type="InterPro" id="IPR006665">
    <property type="entry name" value="OmpA-like"/>
</dbReference>
<keyword evidence="1" id="KW-0472">Membrane</keyword>
<dbReference type="GO" id="GO:0016020">
    <property type="term" value="C:membrane"/>
    <property type="evidence" value="ECO:0007669"/>
    <property type="project" value="UniProtKB-UniRule"/>
</dbReference>
<keyword evidence="3" id="KW-0732">Signal</keyword>
<accession>A0A6A7WDL1</accession>
<dbReference type="EMBL" id="VZAD01000080">
    <property type="protein sequence ID" value="MQP12428.1"/>
    <property type="molecule type" value="Genomic_DNA"/>
</dbReference>
<evidence type="ECO:0000256" key="2">
    <source>
        <dbReference type="SAM" id="Coils"/>
    </source>
</evidence>
<evidence type="ECO:0000259" key="4">
    <source>
        <dbReference type="PROSITE" id="PS51123"/>
    </source>
</evidence>
<dbReference type="Pfam" id="PF00691">
    <property type="entry name" value="OmpA"/>
    <property type="match status" value="1"/>
</dbReference>
<keyword evidence="6" id="KW-1185">Reference proteome</keyword>
<sequence>MLPHYKFKAVTIMRIKRLTLAVAVLATAATLQAQTYNDTVRTHTWSVYIQGGGTLYHGMRGMDDIAKRKHIMPFGGVGVKYNIKPWVRLGLNLEYDMLRSTDKGMLSTTTNRDYEIKDPSTGKTYPTTLETKMDRFQNRYTMQYAMADLNVDFNIMEFWHNRKAQQLNLWLGVGVGYLRGWSRNSTTFSCREMAVAKGEGYYNVYTHNYMKSHAFNEHVDAMYIPATLSLEYDLSSRWTAGVFGRYSYLPLNKDLTPKGMYSAGVVLRFNFVSKVMPSNKARYYKALRDQAEMKEAYEKQLAEKQRAYDGLSESLKACRKDNAELQSLLDDCEKSKKVKSYEVFFTVDKTNITTQERLRLKKFINTLKEQGDYKLTIIGEASSDGVSSKNYKLSEGRLNNVVNFLKKQGIKDFDIKLGKAIGDSNGCSKEECRRVLIIIE</sequence>